<dbReference type="SMART" id="SM00487">
    <property type="entry name" value="DEXDc"/>
    <property type="match status" value="1"/>
</dbReference>
<feature type="domain" description="Helicase ATP-binding" evidence="7">
    <location>
        <begin position="153"/>
        <end position="309"/>
    </location>
</feature>
<reference evidence="10" key="1">
    <citation type="submission" date="2022-11" db="UniProtKB">
        <authorList>
            <consortium name="WormBaseParasite"/>
        </authorList>
    </citation>
    <scope>IDENTIFICATION</scope>
</reference>
<evidence type="ECO:0000256" key="1">
    <source>
        <dbReference type="ARBA" id="ARBA00004123"/>
    </source>
</evidence>
<dbReference type="InterPro" id="IPR016438">
    <property type="entry name" value="SKI2-like"/>
</dbReference>
<dbReference type="InterPro" id="IPR025696">
    <property type="entry name" value="Beta-barrel_MTR4"/>
</dbReference>
<keyword evidence="4" id="KW-0347">Helicase</keyword>
<dbReference type="PIRSF" id="PIRSF005198">
    <property type="entry name" value="Antiviral_helicase_SKI2"/>
    <property type="match status" value="1"/>
</dbReference>
<dbReference type="AlphaFoldDB" id="A0A915LC82"/>
<dbReference type="SMART" id="SM01142">
    <property type="entry name" value="DSHCT"/>
    <property type="match status" value="1"/>
</dbReference>
<feature type="domain" description="Helicase C-terminal" evidence="8">
    <location>
        <begin position="384"/>
        <end position="585"/>
    </location>
</feature>
<keyword evidence="6" id="KW-0539">Nucleus</keyword>
<dbReference type="FunFam" id="3.40.50.300:FF:000083">
    <property type="entry name" value="ATP-dependent RNA helicase DOB1"/>
    <property type="match status" value="1"/>
</dbReference>
<evidence type="ECO:0000256" key="5">
    <source>
        <dbReference type="ARBA" id="ARBA00022840"/>
    </source>
</evidence>
<evidence type="ECO:0000256" key="2">
    <source>
        <dbReference type="ARBA" id="ARBA00022741"/>
    </source>
</evidence>
<dbReference type="InterPro" id="IPR014001">
    <property type="entry name" value="Helicase_ATP-bd"/>
</dbReference>
<organism evidence="9 10">
    <name type="scientific">Romanomermis culicivorax</name>
    <name type="common">Nematode worm</name>
    <dbReference type="NCBI Taxonomy" id="13658"/>
    <lineage>
        <taxon>Eukaryota</taxon>
        <taxon>Metazoa</taxon>
        <taxon>Ecdysozoa</taxon>
        <taxon>Nematoda</taxon>
        <taxon>Enoplea</taxon>
        <taxon>Dorylaimia</taxon>
        <taxon>Mermithida</taxon>
        <taxon>Mermithoidea</taxon>
        <taxon>Mermithidae</taxon>
        <taxon>Romanomermis</taxon>
    </lineage>
</organism>
<dbReference type="Gene3D" id="2.40.30.300">
    <property type="match status" value="1"/>
</dbReference>
<dbReference type="PROSITE" id="PS51194">
    <property type="entry name" value="HELICASE_CTER"/>
    <property type="match status" value="1"/>
</dbReference>
<dbReference type="Pfam" id="PF13234">
    <property type="entry name" value="MTR4_beta-barrel"/>
    <property type="match status" value="1"/>
</dbReference>
<evidence type="ECO:0000313" key="9">
    <source>
        <dbReference type="Proteomes" id="UP000887565"/>
    </source>
</evidence>
<dbReference type="Proteomes" id="UP000887565">
    <property type="component" value="Unplaced"/>
</dbReference>
<dbReference type="SUPFAM" id="SSF52540">
    <property type="entry name" value="P-loop containing nucleoside triphosphate hydrolases"/>
    <property type="match status" value="1"/>
</dbReference>
<dbReference type="GO" id="GO:0016787">
    <property type="term" value="F:hydrolase activity"/>
    <property type="evidence" value="ECO:0007669"/>
    <property type="project" value="UniProtKB-KW"/>
</dbReference>
<keyword evidence="5" id="KW-0067">ATP-binding</keyword>
<keyword evidence="2" id="KW-0547">Nucleotide-binding</keyword>
<dbReference type="GO" id="GO:0005524">
    <property type="term" value="F:ATP binding"/>
    <property type="evidence" value="ECO:0007669"/>
    <property type="project" value="UniProtKB-KW"/>
</dbReference>
<sequence>MDLSPTNGDHVSIAKTMADIEADKIVDAKTRAEGLLNCLKQGILNKRPAPEEPNDDEPCTSKAMLAHDAVPDAPDSKRQKLAVADSTISESDDLLNTFDSSNRIKIHTVETVDACLHEVAVPHNMEYQPLMTSNMKPAREYPFVLDPFQRESLLCLDNNQSVLVAAHTSAGKTVVALYAVAMCLRDKQRVIYTTPIKALSNQKYRELFEEYKDVGLMTGDVTINPSASVLVMTTEILRSMLYRGSEIMREVGWVIFDEIHYMRDKERGVVWEETIILLPDEVRYVFLSATIPNARQFAEWVCYLHKQPCHVVYTDYRPVPLQNYIYPAGGDGIYLVYQGGKFNKENFEKAMTLLREKVGEAGSHADKRGRKGGATSGDGSNVFKIIQMIMEREFSPVIIFSFSRRECEAYATDLSKLDFNTEDEKKLIQEVFENALEVLSDEDRNLPQIVSLLPILKRGIGIHHSGLLPILKETIEILFSEGLIKALFATETFSMGLNMPAKTVLFTSAKKFDGKETRFISSGEYIQMSGRAGRRGLDEKGIAILIVDQQISSEAVTQIVKGLPDPLNSQFRLTYNMVLNLLRVEGINPEFMLERSFFQFQNYSMLPNLVAKATEAREKYQAIKVVKETEVVGYYNIKKEIESLGKRMNQIITKPTHIVPFLQPGRLIHVVNENDDFGWGMIVDYEKKVDKKDPINVEPIYIVNALLNVSLDSLSKSFAGASTLNPKPCLSGKSGQMEVVPIALSTIYEISSVRIYFQSDLRPLNNRQAVYHSIQEVKKRFPNNANLIPLLDPIEDMKIKDDSLKGIIEKIKLYEKRYREHPLRNDPQLKKICEIYEQKLQAEREKKLADDELVKAHKLLQLEELKCRKRVLRRLGYADHQDVITVKGRVACEISAADELLLTEMLFAGAFNGLSSQQCVALLSCFVFQEKAEFPKLADDLSGLLRQMQETARYIAKVTKECKLPIEEDAYVEGFKPHLMDVVHAWCNGATFSDLLKMTQVFEGTLFHCFNLPQQ</sequence>
<dbReference type="SMART" id="SM00490">
    <property type="entry name" value="HELICc"/>
    <property type="match status" value="1"/>
</dbReference>
<dbReference type="Pfam" id="PF08148">
    <property type="entry name" value="DSHCT"/>
    <property type="match status" value="1"/>
</dbReference>
<evidence type="ECO:0000256" key="3">
    <source>
        <dbReference type="ARBA" id="ARBA00022801"/>
    </source>
</evidence>
<keyword evidence="3" id="KW-0378">Hydrolase</keyword>
<dbReference type="CDD" id="cd18024">
    <property type="entry name" value="DEXHc_Mtr4-like"/>
    <property type="match status" value="1"/>
</dbReference>
<protein>
    <submittedName>
        <fullName evidence="10">Superkiller viralicidic activity 2-like 2</fullName>
    </submittedName>
</protein>
<dbReference type="GO" id="GO:0005634">
    <property type="term" value="C:nucleus"/>
    <property type="evidence" value="ECO:0007669"/>
    <property type="project" value="UniProtKB-SubCell"/>
</dbReference>
<dbReference type="PROSITE" id="PS51192">
    <property type="entry name" value="HELICASE_ATP_BIND_1"/>
    <property type="match status" value="1"/>
</dbReference>
<dbReference type="PANTHER" id="PTHR12131">
    <property type="entry name" value="ATP-DEPENDENT RNA AND DNA HELICASE"/>
    <property type="match status" value="1"/>
</dbReference>
<dbReference type="PANTHER" id="PTHR12131:SF7">
    <property type="entry name" value="EXOSOME RNA HELICASE MTR4"/>
    <property type="match status" value="1"/>
</dbReference>
<dbReference type="GO" id="GO:0000460">
    <property type="term" value="P:maturation of 5.8S rRNA"/>
    <property type="evidence" value="ECO:0007669"/>
    <property type="project" value="TreeGrafter"/>
</dbReference>
<dbReference type="Pfam" id="PF00271">
    <property type="entry name" value="Helicase_C"/>
    <property type="match status" value="1"/>
</dbReference>
<dbReference type="GO" id="GO:0006401">
    <property type="term" value="P:RNA catabolic process"/>
    <property type="evidence" value="ECO:0007669"/>
    <property type="project" value="InterPro"/>
</dbReference>
<dbReference type="GO" id="GO:0003724">
    <property type="term" value="F:RNA helicase activity"/>
    <property type="evidence" value="ECO:0007669"/>
    <property type="project" value="InterPro"/>
</dbReference>
<name>A0A915LC82_ROMCU</name>
<dbReference type="InterPro" id="IPR011545">
    <property type="entry name" value="DEAD/DEAH_box_helicase_dom"/>
</dbReference>
<dbReference type="WBParaSite" id="nRc.2.0.1.t47953-RA">
    <property type="protein sequence ID" value="nRc.2.0.1.t47953-RA"/>
    <property type="gene ID" value="nRc.2.0.1.g47953"/>
</dbReference>
<evidence type="ECO:0000256" key="6">
    <source>
        <dbReference type="ARBA" id="ARBA00023242"/>
    </source>
</evidence>
<keyword evidence="9" id="KW-1185">Reference proteome</keyword>
<dbReference type="Gene3D" id="3.40.50.300">
    <property type="entry name" value="P-loop containing nucleotide triphosphate hydrolases"/>
    <property type="match status" value="2"/>
</dbReference>
<evidence type="ECO:0000259" key="7">
    <source>
        <dbReference type="PROSITE" id="PS51192"/>
    </source>
</evidence>
<dbReference type="Gene3D" id="1.10.3380.30">
    <property type="match status" value="2"/>
</dbReference>
<accession>A0A915LC82</accession>
<proteinExistence type="predicted"/>
<evidence type="ECO:0000259" key="8">
    <source>
        <dbReference type="PROSITE" id="PS51194"/>
    </source>
</evidence>
<dbReference type="GO" id="GO:0003723">
    <property type="term" value="F:RNA binding"/>
    <property type="evidence" value="ECO:0007669"/>
    <property type="project" value="InterPro"/>
</dbReference>
<dbReference type="InterPro" id="IPR001650">
    <property type="entry name" value="Helicase_C-like"/>
</dbReference>
<dbReference type="InterPro" id="IPR027417">
    <property type="entry name" value="P-loop_NTPase"/>
</dbReference>
<comment type="subcellular location">
    <subcellularLocation>
        <location evidence="1">Nucleus</location>
    </subcellularLocation>
</comment>
<dbReference type="InterPro" id="IPR048392">
    <property type="entry name" value="MTR4-like_stalk"/>
</dbReference>
<dbReference type="OMA" id="IMLKNYN"/>
<dbReference type="Pfam" id="PF21408">
    <property type="entry name" value="MTR4-like_stalk"/>
    <property type="match status" value="1"/>
</dbReference>
<evidence type="ECO:0000256" key="4">
    <source>
        <dbReference type="ARBA" id="ARBA00022806"/>
    </source>
</evidence>
<dbReference type="FunFam" id="2.40.30.300:FF:000001">
    <property type="entry name" value="Mtr4 exosome RNA helicase"/>
    <property type="match status" value="1"/>
</dbReference>
<dbReference type="CDD" id="cd18795">
    <property type="entry name" value="SF2_C_Ski2"/>
    <property type="match status" value="1"/>
</dbReference>
<dbReference type="CDD" id="cd13154">
    <property type="entry name" value="KOW_Mtr4"/>
    <property type="match status" value="1"/>
</dbReference>
<dbReference type="FunFam" id="3.40.50.300:FF:000141">
    <property type="entry name" value="ATP-dependent RNA helicase DOB1"/>
    <property type="match status" value="1"/>
</dbReference>
<dbReference type="InterPro" id="IPR050699">
    <property type="entry name" value="RNA-DNA_Helicase"/>
</dbReference>
<dbReference type="InterPro" id="IPR012961">
    <property type="entry name" value="Ski2/MTR4_C"/>
</dbReference>
<evidence type="ECO:0000313" key="10">
    <source>
        <dbReference type="WBParaSite" id="nRc.2.0.1.t47953-RA"/>
    </source>
</evidence>
<dbReference type="Pfam" id="PF00270">
    <property type="entry name" value="DEAD"/>
    <property type="match status" value="1"/>
</dbReference>